<evidence type="ECO:0000313" key="1">
    <source>
        <dbReference type="EMBL" id="KAK9829004.1"/>
    </source>
</evidence>
<dbReference type="EMBL" id="JALJOR010000001">
    <property type="protein sequence ID" value="KAK9829004.1"/>
    <property type="molecule type" value="Genomic_DNA"/>
</dbReference>
<comment type="caution">
    <text evidence="1">The sequence shown here is derived from an EMBL/GenBank/DDBJ whole genome shotgun (WGS) entry which is preliminary data.</text>
</comment>
<dbReference type="AlphaFoldDB" id="A0AAW1R5J9"/>
<proteinExistence type="predicted"/>
<sequence>MLLQISTPISTKREALKLLWYPEVAETTVVAEEWTEVERRVAERLSSDIDHRIVTVGQLLTERLRRQRTGRLCGE</sequence>
<gene>
    <name evidence="1" type="ORF">WJX72_003365</name>
</gene>
<name>A0AAW1R5J9_9CHLO</name>
<organism evidence="1 2">
    <name type="scientific">[Myrmecia] bisecta</name>
    <dbReference type="NCBI Taxonomy" id="41462"/>
    <lineage>
        <taxon>Eukaryota</taxon>
        <taxon>Viridiplantae</taxon>
        <taxon>Chlorophyta</taxon>
        <taxon>core chlorophytes</taxon>
        <taxon>Trebouxiophyceae</taxon>
        <taxon>Trebouxiales</taxon>
        <taxon>Trebouxiaceae</taxon>
        <taxon>Myrmecia</taxon>
    </lineage>
</organism>
<evidence type="ECO:0000313" key="2">
    <source>
        <dbReference type="Proteomes" id="UP001489004"/>
    </source>
</evidence>
<reference evidence="1 2" key="1">
    <citation type="journal article" date="2024" name="Nat. Commun.">
        <title>Phylogenomics reveals the evolutionary origins of lichenization in chlorophyte algae.</title>
        <authorList>
            <person name="Puginier C."/>
            <person name="Libourel C."/>
            <person name="Otte J."/>
            <person name="Skaloud P."/>
            <person name="Haon M."/>
            <person name="Grisel S."/>
            <person name="Petersen M."/>
            <person name="Berrin J.G."/>
            <person name="Delaux P.M."/>
            <person name="Dal Grande F."/>
            <person name="Keller J."/>
        </authorList>
    </citation>
    <scope>NUCLEOTIDE SEQUENCE [LARGE SCALE GENOMIC DNA]</scope>
    <source>
        <strain evidence="1 2">SAG 2043</strain>
    </source>
</reference>
<accession>A0AAW1R5J9</accession>
<dbReference type="Proteomes" id="UP001489004">
    <property type="component" value="Unassembled WGS sequence"/>
</dbReference>
<keyword evidence="2" id="KW-1185">Reference proteome</keyword>
<protein>
    <submittedName>
        <fullName evidence="1">Uncharacterized protein</fullName>
    </submittedName>
</protein>